<dbReference type="SUPFAM" id="SSF46894">
    <property type="entry name" value="C-terminal effector domain of the bipartite response regulators"/>
    <property type="match status" value="1"/>
</dbReference>
<comment type="caution">
    <text evidence="9">The sequence shown here is derived from an EMBL/GenBank/DDBJ whole genome shotgun (WGS) entry which is preliminary data.</text>
</comment>
<dbReference type="CDD" id="cd15831">
    <property type="entry name" value="BTAD"/>
    <property type="match status" value="1"/>
</dbReference>
<keyword evidence="4 6" id="KW-0238">DNA-binding</keyword>
<dbReference type="Pfam" id="PF13424">
    <property type="entry name" value="TPR_12"/>
    <property type="match status" value="1"/>
</dbReference>
<evidence type="ECO:0000256" key="1">
    <source>
        <dbReference type="ARBA" id="ARBA00005820"/>
    </source>
</evidence>
<evidence type="ECO:0000256" key="6">
    <source>
        <dbReference type="PROSITE-ProRule" id="PRU01091"/>
    </source>
</evidence>
<dbReference type="PANTHER" id="PTHR35807">
    <property type="entry name" value="TRANSCRIPTIONAL REGULATOR REDD-RELATED"/>
    <property type="match status" value="1"/>
</dbReference>
<dbReference type="EMBL" id="MLYO01000062">
    <property type="protein sequence ID" value="OIJ96315.1"/>
    <property type="molecule type" value="Genomic_DNA"/>
</dbReference>
<dbReference type="Proteomes" id="UP000179642">
    <property type="component" value="Unassembled WGS sequence"/>
</dbReference>
<gene>
    <name evidence="9" type="ORF">BIV23_32695</name>
</gene>
<feature type="region of interest" description="Disordered" evidence="7">
    <location>
        <begin position="306"/>
        <end position="326"/>
    </location>
</feature>
<feature type="DNA-binding region" description="OmpR/PhoB-type" evidence="6">
    <location>
        <begin position="1"/>
        <end position="103"/>
    </location>
</feature>
<dbReference type="Pfam" id="PF03704">
    <property type="entry name" value="BTAD"/>
    <property type="match status" value="1"/>
</dbReference>
<dbReference type="PRINTS" id="PR00364">
    <property type="entry name" value="DISEASERSIST"/>
</dbReference>
<dbReference type="InterPro" id="IPR011990">
    <property type="entry name" value="TPR-like_helical_dom_sf"/>
</dbReference>
<evidence type="ECO:0000256" key="5">
    <source>
        <dbReference type="ARBA" id="ARBA00023163"/>
    </source>
</evidence>
<dbReference type="InterPro" id="IPR027417">
    <property type="entry name" value="P-loop_NTPase"/>
</dbReference>
<comment type="similarity">
    <text evidence="1">Belongs to the AfsR/DnrI/RedD regulatory family.</text>
</comment>
<dbReference type="Pfam" id="PF00931">
    <property type="entry name" value="NB-ARC"/>
    <property type="match status" value="1"/>
</dbReference>
<dbReference type="SMART" id="SM00862">
    <property type="entry name" value="Trans_reg_C"/>
    <property type="match status" value="1"/>
</dbReference>
<dbReference type="GO" id="GO:0006355">
    <property type="term" value="P:regulation of DNA-templated transcription"/>
    <property type="evidence" value="ECO:0007669"/>
    <property type="project" value="InterPro"/>
</dbReference>
<dbReference type="AlphaFoldDB" id="A0A1S2PSE8"/>
<dbReference type="Pfam" id="PF00486">
    <property type="entry name" value="Trans_reg_C"/>
    <property type="match status" value="1"/>
</dbReference>
<dbReference type="PROSITE" id="PS51755">
    <property type="entry name" value="OMPR_PHOB"/>
    <property type="match status" value="1"/>
</dbReference>
<dbReference type="SUPFAM" id="SSF48452">
    <property type="entry name" value="TPR-like"/>
    <property type="match status" value="3"/>
</dbReference>
<dbReference type="InterPro" id="IPR001867">
    <property type="entry name" value="OmpR/PhoB-type_DNA-bd"/>
</dbReference>
<dbReference type="InterPro" id="IPR003593">
    <property type="entry name" value="AAA+_ATPase"/>
</dbReference>
<dbReference type="PANTHER" id="PTHR35807:SF1">
    <property type="entry name" value="TRANSCRIPTIONAL REGULATOR REDD"/>
    <property type="match status" value="1"/>
</dbReference>
<protein>
    <recommendedName>
        <fullName evidence="8">OmpR/PhoB-type domain-containing protein</fullName>
    </recommendedName>
</protein>
<dbReference type="OrthoDB" id="7628974at2"/>
<dbReference type="GO" id="GO:0003677">
    <property type="term" value="F:DNA binding"/>
    <property type="evidence" value="ECO:0007669"/>
    <property type="project" value="UniProtKB-UniRule"/>
</dbReference>
<dbReference type="Gene3D" id="1.25.40.10">
    <property type="entry name" value="Tetratricopeptide repeat domain"/>
    <property type="match status" value="2"/>
</dbReference>
<dbReference type="RefSeq" id="WP_071384606.1">
    <property type="nucleotide sequence ID" value="NZ_MLYO01000062.1"/>
</dbReference>
<dbReference type="InterPro" id="IPR036388">
    <property type="entry name" value="WH-like_DNA-bd_sf"/>
</dbReference>
<organism evidence="9 10">
    <name type="scientific">Streptomyces monashensis</name>
    <dbReference type="NCBI Taxonomy" id="1678012"/>
    <lineage>
        <taxon>Bacteria</taxon>
        <taxon>Bacillati</taxon>
        <taxon>Actinomycetota</taxon>
        <taxon>Actinomycetes</taxon>
        <taxon>Kitasatosporales</taxon>
        <taxon>Streptomycetaceae</taxon>
        <taxon>Streptomyces</taxon>
    </lineage>
</organism>
<evidence type="ECO:0000313" key="9">
    <source>
        <dbReference type="EMBL" id="OIJ96315.1"/>
    </source>
</evidence>
<feature type="domain" description="OmpR/PhoB-type" evidence="8">
    <location>
        <begin position="1"/>
        <end position="103"/>
    </location>
</feature>
<evidence type="ECO:0000256" key="4">
    <source>
        <dbReference type="ARBA" id="ARBA00023125"/>
    </source>
</evidence>
<name>A0A1S2PSE8_9ACTN</name>
<evidence type="ECO:0000313" key="10">
    <source>
        <dbReference type="Proteomes" id="UP000179642"/>
    </source>
</evidence>
<accession>A0A1S2PSE8</accession>
<dbReference type="InterPro" id="IPR016032">
    <property type="entry name" value="Sig_transdc_resp-reg_C-effctor"/>
</dbReference>
<sequence>MEPLEIPASTIFLRLLGPFELEFGEQSVNPGGPRQRAVLAMLAINAGRLTPLCHLVDAVWGEDPPATARGQIQFCVSSLRKVFHRLGHAGAIRTDPVGYALEVASDGIDRDVFLRKVSQARDGVAAGESERAADLLREALALWRGPALLGLPSPILQRAATELDEHRIRVVQERIRLDLDLGQHDRVTAELRGLVEEHPLAEPFHVLLMLALYRSGRQADALEVARRARSVLLEELGVDPGCELQTLERAILNHDASLDFVASHTAAPLVSSVARAVPPASASAFGGAQSVGPAAASVPEPCLSQDEQARDEGAAPRHLPASLGDFSGRESQVEAIKSIVVSARQSPHSRYTVPIVAVSGPGGVGKTALAVRVAHELAELFPDGHLYADMQATQDQQPVANVASRFLFALGVRGEALPDEPQERLALLRSQLAERQVLIVLDDVALERHVKALLPGGAGCAVIITSRVRLSGLDGAHQIDLDVFDDEQSREMIRRIVGRDRVAEDPAATSELLQLCGGLPLALRIAGARLAARPHWPVSKFVRRLSNEARCLDEFSHNGVELRSSISMTYDGLDSAARLLFRRCALIRSADFPAWIAAALLDTDIVEAEDLLEQLVDARLIDTVHCADQPVSRYRLHSLLRVYAWEQLVKNESAAEYGEALERVVGGWLLLAERVHRVQHGGDFLVLRGTGRRWLPPGTTSQDIGSFGTGLFDEEPSKLDVESHWLVDAVRQTARSGLDELCWDLALTAVTLFELGGHVDDWRETAQLALAATERSGNRRGEAAMRYSMGTLRMFQKRLAEADEWYGTALGLFREIGDDHGVALVLRYAAHIAWMQDRHAEMLAKYHEALSLMCSVGDRIGEAHILCALARAALAEEDFASAEPMLRTALEIAQQFDSPQIEAQARFSLSDLHCVFGDVDSTRHELNRVLRIVRGYGDQIGEAYSLQGLARLKRTLGEHDAARQILLNALEIAQHNADPWIEAIVLFDLGILEAENGKADVAVQRLAGAQVLFRQIGSASWSSRANAAIVSIIDVGPVSSAARYAVIR</sequence>
<dbReference type="GO" id="GO:0000160">
    <property type="term" value="P:phosphorelay signal transduction system"/>
    <property type="evidence" value="ECO:0007669"/>
    <property type="project" value="UniProtKB-KW"/>
</dbReference>
<keyword evidence="2" id="KW-0902">Two-component regulatory system</keyword>
<dbReference type="GO" id="GO:0043531">
    <property type="term" value="F:ADP binding"/>
    <property type="evidence" value="ECO:0007669"/>
    <property type="project" value="InterPro"/>
</dbReference>
<dbReference type="SMART" id="SM00028">
    <property type="entry name" value="TPR"/>
    <property type="match status" value="3"/>
</dbReference>
<keyword evidence="10" id="KW-1185">Reference proteome</keyword>
<evidence type="ECO:0000259" key="8">
    <source>
        <dbReference type="PROSITE" id="PS51755"/>
    </source>
</evidence>
<keyword evidence="5" id="KW-0804">Transcription</keyword>
<dbReference type="SMART" id="SM01043">
    <property type="entry name" value="BTAD"/>
    <property type="match status" value="1"/>
</dbReference>
<evidence type="ECO:0000256" key="3">
    <source>
        <dbReference type="ARBA" id="ARBA00023015"/>
    </source>
</evidence>
<dbReference type="SMART" id="SM00382">
    <property type="entry name" value="AAA"/>
    <property type="match status" value="1"/>
</dbReference>
<dbReference type="InterPro" id="IPR002182">
    <property type="entry name" value="NB-ARC"/>
</dbReference>
<dbReference type="Gene3D" id="3.40.50.300">
    <property type="entry name" value="P-loop containing nucleotide triphosphate hydrolases"/>
    <property type="match status" value="1"/>
</dbReference>
<keyword evidence="3" id="KW-0805">Transcription regulation</keyword>
<dbReference type="SUPFAM" id="SSF52540">
    <property type="entry name" value="P-loop containing nucleoside triphosphate hydrolases"/>
    <property type="match status" value="1"/>
</dbReference>
<dbReference type="InterPro" id="IPR019734">
    <property type="entry name" value="TPR_rpt"/>
</dbReference>
<proteinExistence type="inferred from homology"/>
<dbReference type="Gene3D" id="1.10.10.10">
    <property type="entry name" value="Winged helix-like DNA-binding domain superfamily/Winged helix DNA-binding domain"/>
    <property type="match status" value="2"/>
</dbReference>
<evidence type="ECO:0000256" key="2">
    <source>
        <dbReference type="ARBA" id="ARBA00023012"/>
    </source>
</evidence>
<evidence type="ECO:0000256" key="7">
    <source>
        <dbReference type="SAM" id="MobiDB-lite"/>
    </source>
</evidence>
<reference evidence="9 10" key="1">
    <citation type="submission" date="2016-10" db="EMBL/GenBank/DDBJ databases">
        <title>Genome sequence of Streptomyces sp. MUSC 1.</title>
        <authorList>
            <person name="Lee L.-H."/>
            <person name="Ser H.-L."/>
            <person name="Law J.W.-F."/>
        </authorList>
    </citation>
    <scope>NUCLEOTIDE SEQUENCE [LARGE SCALE GENOMIC DNA]</scope>
    <source>
        <strain evidence="9 10">MUSC 1</strain>
    </source>
</reference>
<dbReference type="InterPro" id="IPR051677">
    <property type="entry name" value="AfsR-DnrI-RedD_regulator"/>
</dbReference>
<dbReference type="InterPro" id="IPR005158">
    <property type="entry name" value="BTAD"/>
</dbReference>